<keyword evidence="4" id="KW-1185">Reference proteome</keyword>
<protein>
    <recommendedName>
        <fullName evidence="2">Tyr recombinase domain-containing protein</fullName>
    </recommendedName>
</protein>
<dbReference type="InterPro" id="IPR011010">
    <property type="entry name" value="DNA_brk_join_enz"/>
</dbReference>
<gene>
    <name evidence="3" type="ORF">LI90_1986</name>
</gene>
<dbReference type="CDD" id="cd00397">
    <property type="entry name" value="DNA_BRE_C"/>
    <property type="match status" value="1"/>
</dbReference>
<dbReference type="GO" id="GO:0003677">
    <property type="term" value="F:DNA binding"/>
    <property type="evidence" value="ECO:0007669"/>
    <property type="project" value="InterPro"/>
</dbReference>
<dbReference type="InterPro" id="IPR002104">
    <property type="entry name" value="Integrase_catalytic"/>
</dbReference>
<sequence length="306" mass="33430">MAESHAPLPVPRQLDALVERLVARDDVSAARARQLRWVARELTRALRREDFPGARTVADLLANADAYLDLAARGELRSRSSARPQSSTASMRVRVDCLQLIAQAAGLPPLAVDRPGMPEPKETVASWQRSMLWRYLTEHADRWPGNAARARVHALIGVVLDTGARAGELCAMRVDDLAPDLTTIRITRRPQARSVSPPVTETVPLSAPTIGALRRWLALRAELVKAVQGGKTALWVSIRANHAGVLDEAGATPRPPGMPLRPRGLARAYTRAIVEINQDLAGTPGWRPLPYRLEQLRRAVTETGAA</sequence>
<accession>A0A132MST9</accession>
<dbReference type="SUPFAM" id="SSF56349">
    <property type="entry name" value="DNA breaking-rejoining enzymes"/>
    <property type="match status" value="1"/>
</dbReference>
<dbReference type="PROSITE" id="PS51898">
    <property type="entry name" value="TYR_RECOMBINASE"/>
    <property type="match status" value="1"/>
</dbReference>
<evidence type="ECO:0000259" key="2">
    <source>
        <dbReference type="PROSITE" id="PS51898"/>
    </source>
</evidence>
<dbReference type="OrthoDB" id="4325152at2"/>
<name>A0A132MST9_9ACTN</name>
<comment type="caution">
    <text evidence="3">The sequence shown here is derived from an EMBL/GenBank/DDBJ whole genome shotgun (WGS) entry which is preliminary data.</text>
</comment>
<evidence type="ECO:0000313" key="3">
    <source>
        <dbReference type="EMBL" id="KWX00958.1"/>
    </source>
</evidence>
<dbReference type="GO" id="GO:0006310">
    <property type="term" value="P:DNA recombination"/>
    <property type="evidence" value="ECO:0007669"/>
    <property type="project" value="UniProtKB-KW"/>
</dbReference>
<dbReference type="PATRIC" id="fig|1469144.10.peg.2151"/>
<keyword evidence="1" id="KW-0233">DNA recombination</keyword>
<reference evidence="4" key="1">
    <citation type="submission" date="2015-04" db="EMBL/GenBank/DDBJ databases">
        <title>Physiological reanalysis, assessment of diazotrophy, and genome sequences of multiple isolates of Streptomyces thermoautotrophicus.</title>
        <authorList>
            <person name="MacKellar D.C."/>
            <person name="Lieber L."/>
            <person name="Norman J."/>
            <person name="Bolger A."/>
            <person name="Tobin C."/>
            <person name="Murray J.W."/>
            <person name="Chang R."/>
            <person name="Ford T."/>
            <person name="Nguyen P.Q."/>
            <person name="Woodward J."/>
            <person name="Permingeat H."/>
            <person name="Joshi N.S."/>
            <person name="Silver P.A."/>
            <person name="Usadel B."/>
            <person name="Rutherford A.W."/>
            <person name="Friesen M."/>
            <person name="Prell J."/>
        </authorList>
    </citation>
    <scope>NUCLEOTIDE SEQUENCE [LARGE SCALE GENOMIC DNA]</scope>
    <source>
        <strain evidence="4">H1</strain>
    </source>
</reference>
<organism evidence="3 4">
    <name type="scientific">Carbonactinospora thermoautotrophica</name>
    <dbReference type="NCBI Taxonomy" id="1469144"/>
    <lineage>
        <taxon>Bacteria</taxon>
        <taxon>Bacillati</taxon>
        <taxon>Actinomycetota</taxon>
        <taxon>Actinomycetes</taxon>
        <taxon>Kitasatosporales</taxon>
        <taxon>Carbonactinosporaceae</taxon>
        <taxon>Carbonactinospora</taxon>
    </lineage>
</organism>
<evidence type="ECO:0000313" key="4">
    <source>
        <dbReference type="Proteomes" id="UP000070188"/>
    </source>
</evidence>
<dbReference type="Proteomes" id="UP000070188">
    <property type="component" value="Unassembled WGS sequence"/>
</dbReference>
<feature type="domain" description="Tyr recombinase" evidence="2">
    <location>
        <begin position="118"/>
        <end position="306"/>
    </location>
</feature>
<dbReference type="STRING" id="1469144.LI90_1986"/>
<dbReference type="EMBL" id="LAXD01000001">
    <property type="protein sequence ID" value="KWX00958.1"/>
    <property type="molecule type" value="Genomic_DNA"/>
</dbReference>
<dbReference type="RefSeq" id="WP_066886965.1">
    <property type="nucleotide sequence ID" value="NZ_LAXD01000001.1"/>
</dbReference>
<dbReference type="GO" id="GO:0015074">
    <property type="term" value="P:DNA integration"/>
    <property type="evidence" value="ECO:0007669"/>
    <property type="project" value="InterPro"/>
</dbReference>
<dbReference type="Gene3D" id="1.10.443.10">
    <property type="entry name" value="Intergrase catalytic core"/>
    <property type="match status" value="1"/>
</dbReference>
<dbReference type="AlphaFoldDB" id="A0A132MST9"/>
<proteinExistence type="predicted"/>
<evidence type="ECO:0000256" key="1">
    <source>
        <dbReference type="ARBA" id="ARBA00023172"/>
    </source>
</evidence>
<dbReference type="InterPro" id="IPR013762">
    <property type="entry name" value="Integrase-like_cat_sf"/>
</dbReference>